<accession>A0A1Y2HWY7</accession>
<dbReference type="Pfam" id="PF00956">
    <property type="entry name" value="NAP"/>
    <property type="match status" value="1"/>
</dbReference>
<sequence>MPAVTADIAAPAAGSHYSDGDHPELATMRRIAAELTAVKGDMQQDIESAKEDVRKKYWAKKVQLLRARQPVFAKIKDFWIKVFLSHPRISPFLSPTDDTPLLAHLIDVSPTSSPKACTWESVELRFSPNPFFTNIKLTITKSAGAGGAYSATPVV</sequence>
<name>A0A1Y2HWY7_9FUNG</name>
<proteinExistence type="inferred from homology"/>
<gene>
    <name evidence="3" type="ORF">BCR44DRAFT_1023420</name>
</gene>
<dbReference type="GO" id="GO:0006334">
    <property type="term" value="P:nucleosome assembly"/>
    <property type="evidence" value="ECO:0007669"/>
    <property type="project" value="InterPro"/>
</dbReference>
<protein>
    <submittedName>
        <fullName evidence="3">Uncharacterized protein</fullName>
    </submittedName>
</protein>
<dbReference type="InterPro" id="IPR002164">
    <property type="entry name" value="NAP_family"/>
</dbReference>
<comment type="similarity">
    <text evidence="1 2">Belongs to the nucleosome assembly protein (NAP) family.</text>
</comment>
<comment type="caution">
    <text evidence="3">The sequence shown here is derived from an EMBL/GenBank/DDBJ whole genome shotgun (WGS) entry which is preliminary data.</text>
</comment>
<dbReference type="GO" id="GO:0005634">
    <property type="term" value="C:nucleus"/>
    <property type="evidence" value="ECO:0007669"/>
    <property type="project" value="InterPro"/>
</dbReference>
<keyword evidence="4" id="KW-1185">Reference proteome</keyword>
<dbReference type="InterPro" id="IPR037231">
    <property type="entry name" value="NAP-like_sf"/>
</dbReference>
<evidence type="ECO:0000256" key="2">
    <source>
        <dbReference type="RuleBase" id="RU003876"/>
    </source>
</evidence>
<dbReference type="STRING" id="765915.A0A1Y2HWY7"/>
<dbReference type="SUPFAM" id="SSF143113">
    <property type="entry name" value="NAP-like"/>
    <property type="match status" value="1"/>
</dbReference>
<dbReference type="AlphaFoldDB" id="A0A1Y2HWY7"/>
<organism evidence="3 4">
    <name type="scientific">Catenaria anguillulae PL171</name>
    <dbReference type="NCBI Taxonomy" id="765915"/>
    <lineage>
        <taxon>Eukaryota</taxon>
        <taxon>Fungi</taxon>
        <taxon>Fungi incertae sedis</taxon>
        <taxon>Blastocladiomycota</taxon>
        <taxon>Blastocladiomycetes</taxon>
        <taxon>Blastocladiales</taxon>
        <taxon>Catenariaceae</taxon>
        <taxon>Catenaria</taxon>
    </lineage>
</organism>
<evidence type="ECO:0000313" key="3">
    <source>
        <dbReference type="EMBL" id="ORZ37662.1"/>
    </source>
</evidence>
<evidence type="ECO:0000256" key="1">
    <source>
        <dbReference type="ARBA" id="ARBA00009947"/>
    </source>
</evidence>
<dbReference type="Gene3D" id="3.30.1120.90">
    <property type="entry name" value="Nucleosome assembly protein"/>
    <property type="match status" value="1"/>
</dbReference>
<reference evidence="3 4" key="1">
    <citation type="submission" date="2016-07" db="EMBL/GenBank/DDBJ databases">
        <title>Pervasive Adenine N6-methylation of Active Genes in Fungi.</title>
        <authorList>
            <consortium name="DOE Joint Genome Institute"/>
            <person name="Mondo S.J."/>
            <person name="Dannebaum R.O."/>
            <person name="Kuo R.C."/>
            <person name="Labutti K."/>
            <person name="Haridas S."/>
            <person name="Kuo A."/>
            <person name="Salamov A."/>
            <person name="Ahrendt S.R."/>
            <person name="Lipzen A."/>
            <person name="Sullivan W."/>
            <person name="Andreopoulos W.B."/>
            <person name="Clum A."/>
            <person name="Lindquist E."/>
            <person name="Daum C."/>
            <person name="Ramamoorthy G.K."/>
            <person name="Gryganskyi A."/>
            <person name="Culley D."/>
            <person name="Magnuson J.K."/>
            <person name="James T.Y."/>
            <person name="O'Malley M.A."/>
            <person name="Stajich J.E."/>
            <person name="Spatafora J.W."/>
            <person name="Visel A."/>
            <person name="Grigoriev I.V."/>
        </authorList>
    </citation>
    <scope>NUCLEOTIDE SEQUENCE [LARGE SCALE GENOMIC DNA]</scope>
    <source>
        <strain evidence="3 4">PL171</strain>
    </source>
</reference>
<dbReference type="Proteomes" id="UP000193411">
    <property type="component" value="Unassembled WGS sequence"/>
</dbReference>
<evidence type="ECO:0000313" key="4">
    <source>
        <dbReference type="Proteomes" id="UP000193411"/>
    </source>
</evidence>
<dbReference type="PANTHER" id="PTHR11875">
    <property type="entry name" value="TESTIS-SPECIFIC Y-ENCODED PROTEIN"/>
    <property type="match status" value="1"/>
</dbReference>
<dbReference type="EMBL" id="MCFL01000011">
    <property type="protein sequence ID" value="ORZ37662.1"/>
    <property type="molecule type" value="Genomic_DNA"/>
</dbReference>